<comment type="caution">
    <text evidence="3">The sequence shown here is derived from an EMBL/GenBank/DDBJ whole genome shotgun (WGS) entry which is preliminary data.</text>
</comment>
<keyword evidence="4" id="KW-1185">Reference proteome</keyword>
<accession>A0ABU2ZSS6</accession>
<evidence type="ECO:0000313" key="3">
    <source>
        <dbReference type="EMBL" id="MDT0595476.1"/>
    </source>
</evidence>
<protein>
    <submittedName>
        <fullName evidence="3">Uncharacterized protein</fullName>
    </submittedName>
</protein>
<evidence type="ECO:0000313" key="4">
    <source>
        <dbReference type="Proteomes" id="UP001253545"/>
    </source>
</evidence>
<keyword evidence="2" id="KW-0472">Membrane</keyword>
<keyword evidence="1" id="KW-0175">Coiled coil</keyword>
<dbReference type="RefSeq" id="WP_311368992.1">
    <property type="nucleotide sequence ID" value="NZ_JAVRHX010000003.1"/>
</dbReference>
<feature type="coiled-coil region" evidence="1">
    <location>
        <begin position="323"/>
        <end position="360"/>
    </location>
</feature>
<name>A0ABU2ZSS6_9ALTE</name>
<evidence type="ECO:0000256" key="1">
    <source>
        <dbReference type="SAM" id="Coils"/>
    </source>
</evidence>
<organism evidence="3 4">
    <name type="scientific">Glaciecola petra</name>
    <dbReference type="NCBI Taxonomy" id="3075602"/>
    <lineage>
        <taxon>Bacteria</taxon>
        <taxon>Pseudomonadati</taxon>
        <taxon>Pseudomonadota</taxon>
        <taxon>Gammaproteobacteria</taxon>
        <taxon>Alteromonadales</taxon>
        <taxon>Alteromonadaceae</taxon>
        <taxon>Glaciecola</taxon>
    </lineage>
</organism>
<proteinExistence type="predicted"/>
<dbReference type="EMBL" id="JAVRHX010000003">
    <property type="protein sequence ID" value="MDT0595476.1"/>
    <property type="molecule type" value="Genomic_DNA"/>
</dbReference>
<dbReference type="Proteomes" id="UP001253545">
    <property type="component" value="Unassembled WGS sequence"/>
</dbReference>
<gene>
    <name evidence="3" type="ORF">RM552_11515</name>
</gene>
<keyword evidence="2" id="KW-1133">Transmembrane helix</keyword>
<evidence type="ECO:0000256" key="2">
    <source>
        <dbReference type="SAM" id="Phobius"/>
    </source>
</evidence>
<sequence>MAELISAKYGISWIYDECVISKFVRNKLVDSWSSDSAINTFEDLETCLVQAKKHFKISNYSKVSVVFSSEELTHTFVEMPPMSKQNTKRYLARNIDKEKSFTDEAEWSYNKVSKGAFTEGALVNIMPRQTYKKIIDVCYKHKLEVVKIVPFTEIMGQRVSKLNDDENGITVVVSVFKHRIEIAVLNALGEIFFVRDLSIEWDRFQPERLKLDIERTLLYTKQQNAVASQIVIMGIRAFEVAAFLEKDFKIPVQADELSTEVSFWAHQVQSISTRSTNNFIRSSIIATLTQKSVLNVGAWTAIASVFIAVAVTLAIKSMQLEGSTHLQNQLSNIELELESLQRQYSEIEKQNQLIERLLEQPEPIPAWFLYNLSNQVPNSMVLSLAAIELNDKAWKFVLEGANKPTLSSSIHQLQALEGELISPPWNATVNPSWRTVWLENLKQGKAYDNGAIAFTMEGHL</sequence>
<feature type="transmembrane region" description="Helical" evidence="2">
    <location>
        <begin position="296"/>
        <end position="315"/>
    </location>
</feature>
<reference evidence="3 4" key="1">
    <citation type="submission" date="2023-09" db="EMBL/GenBank/DDBJ databases">
        <authorList>
            <person name="Rey-Velasco X."/>
        </authorList>
    </citation>
    <scope>NUCLEOTIDE SEQUENCE [LARGE SCALE GENOMIC DNA]</scope>
    <source>
        <strain evidence="3 4">P117</strain>
    </source>
</reference>
<keyword evidence="2" id="KW-0812">Transmembrane</keyword>